<reference evidence="1" key="1">
    <citation type="journal article" date="2020" name="Nature">
        <title>Giant virus diversity and host interactions through global metagenomics.</title>
        <authorList>
            <person name="Schulz F."/>
            <person name="Roux S."/>
            <person name="Paez-Espino D."/>
            <person name="Jungbluth S."/>
            <person name="Walsh D.A."/>
            <person name="Denef V.J."/>
            <person name="McMahon K.D."/>
            <person name="Konstantinidis K.T."/>
            <person name="Eloe-Fadrosh E.A."/>
            <person name="Kyrpides N.C."/>
            <person name="Woyke T."/>
        </authorList>
    </citation>
    <scope>NUCLEOTIDE SEQUENCE</scope>
    <source>
        <strain evidence="1">GVMAG-M-3300020192-26</strain>
    </source>
</reference>
<organism evidence="1">
    <name type="scientific">viral metagenome</name>
    <dbReference type="NCBI Taxonomy" id="1070528"/>
    <lineage>
        <taxon>unclassified sequences</taxon>
        <taxon>metagenomes</taxon>
        <taxon>organismal metagenomes</taxon>
    </lineage>
</organism>
<sequence length="46" mass="5493">MQCRCKRIVFAEELHVIFNRSLKIECNVAAEELYLRKNCMSYSTDH</sequence>
<dbReference type="AlphaFoldDB" id="A0A6C0C8F2"/>
<proteinExistence type="predicted"/>
<evidence type="ECO:0000313" key="1">
    <source>
        <dbReference type="EMBL" id="QHT00637.1"/>
    </source>
</evidence>
<accession>A0A6C0C8F2</accession>
<dbReference type="EMBL" id="MN739357">
    <property type="protein sequence ID" value="QHT00637.1"/>
    <property type="molecule type" value="Genomic_DNA"/>
</dbReference>
<name>A0A6C0C8F2_9ZZZZ</name>
<protein>
    <submittedName>
        <fullName evidence="1">Uncharacterized protein</fullName>
    </submittedName>
</protein>